<dbReference type="Proteomes" id="UP000273675">
    <property type="component" value="Unassembled WGS sequence"/>
</dbReference>
<gene>
    <name evidence="5" type="ORF">C7435_3391</name>
</gene>
<name>A0A495CY81_9PROT</name>
<evidence type="ECO:0000259" key="4">
    <source>
        <dbReference type="PROSITE" id="PS01124"/>
    </source>
</evidence>
<comment type="caution">
    <text evidence="5">The sequence shown here is derived from an EMBL/GenBank/DDBJ whole genome shotgun (WGS) entry which is preliminary data.</text>
</comment>
<evidence type="ECO:0000313" key="6">
    <source>
        <dbReference type="Proteomes" id="UP000273675"/>
    </source>
</evidence>
<dbReference type="AlphaFoldDB" id="A0A495CY81"/>
<proteinExistence type="predicted"/>
<dbReference type="InterPro" id="IPR018060">
    <property type="entry name" value="HTH_AraC"/>
</dbReference>
<evidence type="ECO:0000256" key="3">
    <source>
        <dbReference type="ARBA" id="ARBA00023163"/>
    </source>
</evidence>
<dbReference type="EMBL" id="RBIM01000010">
    <property type="protein sequence ID" value="RKQ89530.1"/>
    <property type="molecule type" value="Genomic_DNA"/>
</dbReference>
<reference evidence="5 6" key="1">
    <citation type="submission" date="2018-10" db="EMBL/GenBank/DDBJ databases">
        <title>Genomic Encyclopedia of Type Strains, Phase IV (KMG-IV): sequencing the most valuable type-strain genomes for metagenomic binning, comparative biology and taxonomic classification.</title>
        <authorList>
            <person name="Goeker M."/>
        </authorList>
    </citation>
    <scope>NUCLEOTIDE SEQUENCE [LARGE SCALE GENOMIC DNA]</scope>
    <source>
        <strain evidence="5 6">DSM 4734</strain>
    </source>
</reference>
<dbReference type="PANTHER" id="PTHR46796">
    <property type="entry name" value="HTH-TYPE TRANSCRIPTIONAL ACTIVATOR RHAS-RELATED"/>
    <property type="match status" value="1"/>
</dbReference>
<sequence length="233" mass="25612">MALKDRPDPAWSGRVVLEPGWALFRGQTGHATFHKHYAVQIMFSAKDDRVKSAGTKSASKGMVTIISSMEPHQVTSSSHVTDVLFVDPLRYQHLAESHGADALACANVDSWISHIRSATAKPKDLRLAELLRELDEMEELAPGYSARDAARQINLSSSRFSALFRAEMKLPFRQWVLWSRLQRALSVILSGSDLTSAAYAAGFSDSAHLARTMKSMFGVSLSKGIAPLTRISI</sequence>
<keyword evidence="1" id="KW-0805">Transcription regulation</keyword>
<evidence type="ECO:0000256" key="1">
    <source>
        <dbReference type="ARBA" id="ARBA00023015"/>
    </source>
</evidence>
<dbReference type="Pfam" id="PF12833">
    <property type="entry name" value="HTH_18"/>
    <property type="match status" value="1"/>
</dbReference>
<dbReference type="SMART" id="SM00342">
    <property type="entry name" value="HTH_ARAC"/>
    <property type="match status" value="1"/>
</dbReference>
<accession>A0A495CY81</accession>
<evidence type="ECO:0000313" key="5">
    <source>
        <dbReference type="EMBL" id="RKQ89530.1"/>
    </source>
</evidence>
<dbReference type="GO" id="GO:0043565">
    <property type="term" value="F:sequence-specific DNA binding"/>
    <property type="evidence" value="ECO:0007669"/>
    <property type="project" value="InterPro"/>
</dbReference>
<dbReference type="GO" id="GO:0003700">
    <property type="term" value="F:DNA-binding transcription factor activity"/>
    <property type="evidence" value="ECO:0007669"/>
    <property type="project" value="InterPro"/>
</dbReference>
<protein>
    <submittedName>
        <fullName evidence="5">AraC family transcriptional regulator</fullName>
    </submittedName>
</protein>
<dbReference type="Gene3D" id="1.10.10.60">
    <property type="entry name" value="Homeodomain-like"/>
    <property type="match status" value="1"/>
</dbReference>
<organism evidence="5 6">
    <name type="scientific">Maricaulis maris</name>
    <dbReference type="NCBI Taxonomy" id="74318"/>
    <lineage>
        <taxon>Bacteria</taxon>
        <taxon>Pseudomonadati</taxon>
        <taxon>Pseudomonadota</taxon>
        <taxon>Alphaproteobacteria</taxon>
        <taxon>Maricaulales</taxon>
        <taxon>Maricaulaceae</taxon>
        <taxon>Maricaulis</taxon>
    </lineage>
</organism>
<dbReference type="InterPro" id="IPR050204">
    <property type="entry name" value="AraC_XylS_family_regulators"/>
</dbReference>
<keyword evidence="2" id="KW-0238">DNA-binding</keyword>
<keyword evidence="3" id="KW-0804">Transcription</keyword>
<dbReference type="PROSITE" id="PS01124">
    <property type="entry name" value="HTH_ARAC_FAMILY_2"/>
    <property type="match status" value="1"/>
</dbReference>
<evidence type="ECO:0000256" key="2">
    <source>
        <dbReference type="ARBA" id="ARBA00023125"/>
    </source>
</evidence>
<feature type="domain" description="HTH araC/xylS-type" evidence="4">
    <location>
        <begin position="128"/>
        <end position="227"/>
    </location>
</feature>